<evidence type="ECO:0000256" key="2">
    <source>
        <dbReference type="ARBA" id="ARBA00022763"/>
    </source>
</evidence>
<evidence type="ECO:0000259" key="6">
    <source>
        <dbReference type="Pfam" id="PF26169"/>
    </source>
</evidence>
<gene>
    <name evidence="7" type="primary">RAD51B_0</name>
    <name evidence="7" type="ORF">A4A49_53980</name>
</gene>
<dbReference type="InterPro" id="IPR058766">
    <property type="entry name" value="HHH_XRCC3_RAD51B"/>
</dbReference>
<dbReference type="GO" id="GO:0005657">
    <property type="term" value="C:replication fork"/>
    <property type="evidence" value="ECO:0007669"/>
    <property type="project" value="TreeGrafter"/>
</dbReference>
<dbReference type="Gramene" id="OIT33348">
    <property type="protein sequence ID" value="OIT33348"/>
    <property type="gene ID" value="A4A49_53980"/>
</dbReference>
<dbReference type="EMBL" id="MJEQ01000897">
    <property type="protein sequence ID" value="OIT33348.1"/>
    <property type="molecule type" value="Genomic_DNA"/>
</dbReference>
<evidence type="ECO:0000313" key="7">
    <source>
        <dbReference type="EMBL" id="OIT33348.1"/>
    </source>
</evidence>
<reference evidence="7" key="1">
    <citation type="submission" date="2016-11" db="EMBL/GenBank/DDBJ databases">
        <title>The genome of Nicotiana attenuata.</title>
        <authorList>
            <person name="Xu S."/>
            <person name="Brockmoeller T."/>
            <person name="Gaquerel E."/>
            <person name="Navarro A."/>
            <person name="Kuhl H."/>
            <person name="Gase K."/>
            <person name="Ling Z."/>
            <person name="Zhou W."/>
            <person name="Kreitzer C."/>
            <person name="Stanke M."/>
            <person name="Tang H."/>
            <person name="Lyons E."/>
            <person name="Pandey P."/>
            <person name="Pandey S.P."/>
            <person name="Timmermann B."/>
            <person name="Baldwin I.T."/>
        </authorList>
    </citation>
    <scope>NUCLEOTIDE SEQUENCE [LARGE SCALE GENOMIC DNA]</scope>
    <source>
        <strain evidence="7">UT</strain>
    </source>
</reference>
<keyword evidence="2" id="KW-0227">DNA damage</keyword>
<dbReference type="GO" id="GO:0003690">
    <property type="term" value="F:double-stranded DNA binding"/>
    <property type="evidence" value="ECO:0007669"/>
    <property type="project" value="TreeGrafter"/>
</dbReference>
<proteinExistence type="predicted"/>
<dbReference type="Proteomes" id="UP000187609">
    <property type="component" value="Unassembled WGS sequence"/>
</dbReference>
<dbReference type="GO" id="GO:0033063">
    <property type="term" value="C:Rad51B-Rad51C-Rad51D-XRCC2 complex"/>
    <property type="evidence" value="ECO:0007669"/>
    <property type="project" value="InterPro"/>
</dbReference>
<evidence type="ECO:0000256" key="1">
    <source>
        <dbReference type="ARBA" id="ARBA00004123"/>
    </source>
</evidence>
<name>A0A314KVE1_NICAT</name>
<dbReference type="GO" id="GO:0000400">
    <property type="term" value="F:four-way junction DNA binding"/>
    <property type="evidence" value="ECO:0007669"/>
    <property type="project" value="TreeGrafter"/>
</dbReference>
<dbReference type="STRING" id="49451.A0A314KVE1"/>
<keyword evidence="4" id="KW-0233">DNA recombination</keyword>
<accession>A0A314KVE1</accession>
<dbReference type="SMR" id="A0A314KVE1"/>
<dbReference type="AlphaFoldDB" id="A0A314KVE1"/>
<evidence type="ECO:0000256" key="3">
    <source>
        <dbReference type="ARBA" id="ARBA00023125"/>
    </source>
</evidence>
<evidence type="ECO:0000313" key="8">
    <source>
        <dbReference type="Proteomes" id="UP000187609"/>
    </source>
</evidence>
<evidence type="ECO:0000256" key="4">
    <source>
        <dbReference type="ARBA" id="ARBA00023172"/>
    </source>
</evidence>
<protein>
    <submittedName>
        <fullName evidence="7">Dna repair protein rad51 -like 2</fullName>
    </submittedName>
</protein>
<dbReference type="PANTHER" id="PTHR46456:SF1">
    <property type="entry name" value="DNA REPAIR PROTEIN RAD51 HOMOLOG 2"/>
    <property type="match status" value="1"/>
</dbReference>
<feature type="domain" description="XRCC3/RAD51 homolog 2 helix-hairpin-helix" evidence="6">
    <location>
        <begin position="6"/>
        <end position="59"/>
    </location>
</feature>
<keyword evidence="8" id="KW-1185">Reference proteome</keyword>
<sequence length="73" mass="7903">MANKMLSEMGLPKSIAYIFAARNLITAKDVLSLTEFELMELLDVDIAVVASAVAHISEITCPPYQTTAETSIT</sequence>
<dbReference type="GO" id="GO:0003697">
    <property type="term" value="F:single-stranded DNA binding"/>
    <property type="evidence" value="ECO:0007669"/>
    <property type="project" value="TreeGrafter"/>
</dbReference>
<comment type="caution">
    <text evidence="7">The sequence shown here is derived from an EMBL/GenBank/DDBJ whole genome shotgun (WGS) entry which is preliminary data.</text>
</comment>
<evidence type="ECO:0000256" key="5">
    <source>
        <dbReference type="ARBA" id="ARBA00023242"/>
    </source>
</evidence>
<dbReference type="GO" id="GO:0000724">
    <property type="term" value="P:double-strand break repair via homologous recombination"/>
    <property type="evidence" value="ECO:0007669"/>
    <property type="project" value="InterPro"/>
</dbReference>
<dbReference type="Pfam" id="PF26169">
    <property type="entry name" value="HHH_XRCC3_RpoA"/>
    <property type="match status" value="1"/>
</dbReference>
<organism evidence="7 8">
    <name type="scientific">Nicotiana attenuata</name>
    <name type="common">Coyote tobacco</name>
    <dbReference type="NCBI Taxonomy" id="49451"/>
    <lineage>
        <taxon>Eukaryota</taxon>
        <taxon>Viridiplantae</taxon>
        <taxon>Streptophyta</taxon>
        <taxon>Embryophyta</taxon>
        <taxon>Tracheophyta</taxon>
        <taxon>Spermatophyta</taxon>
        <taxon>Magnoliopsida</taxon>
        <taxon>eudicotyledons</taxon>
        <taxon>Gunneridae</taxon>
        <taxon>Pentapetalae</taxon>
        <taxon>asterids</taxon>
        <taxon>lamiids</taxon>
        <taxon>Solanales</taxon>
        <taxon>Solanaceae</taxon>
        <taxon>Nicotianoideae</taxon>
        <taxon>Nicotianeae</taxon>
        <taxon>Nicotiana</taxon>
    </lineage>
</organism>
<dbReference type="InterPro" id="IPR030548">
    <property type="entry name" value="RAD51B"/>
</dbReference>
<dbReference type="GO" id="GO:0008094">
    <property type="term" value="F:ATP-dependent activity, acting on DNA"/>
    <property type="evidence" value="ECO:0007669"/>
    <property type="project" value="TreeGrafter"/>
</dbReference>
<comment type="subcellular location">
    <subcellularLocation>
        <location evidence="1">Nucleus</location>
    </subcellularLocation>
</comment>
<keyword evidence="3" id="KW-0238">DNA-binding</keyword>
<dbReference type="PANTHER" id="PTHR46456">
    <property type="entry name" value="DNA REPAIR PROTEIN RAD51 HOMOLOG 2"/>
    <property type="match status" value="1"/>
</dbReference>
<keyword evidence="5" id="KW-0539">Nucleus</keyword>